<dbReference type="RefSeq" id="WP_076586236.1">
    <property type="nucleotide sequence ID" value="NZ_FTLW01000002.1"/>
</dbReference>
<evidence type="ECO:0000256" key="4">
    <source>
        <dbReference type="ARBA" id="ARBA00022692"/>
    </source>
</evidence>
<keyword evidence="3" id="KW-1003">Cell membrane</keyword>
<protein>
    <recommendedName>
        <fullName evidence="8">YetF C-terminal domain-containing protein</fullName>
    </recommendedName>
</protein>
<dbReference type="Proteomes" id="UP000241788">
    <property type="component" value="Unassembled WGS sequence"/>
</dbReference>
<evidence type="ECO:0000256" key="2">
    <source>
        <dbReference type="ARBA" id="ARBA00006448"/>
    </source>
</evidence>
<comment type="subcellular location">
    <subcellularLocation>
        <location evidence="1">Cell membrane</location>
        <topology evidence="1">Multi-pass membrane protein</topology>
    </subcellularLocation>
</comment>
<dbReference type="AlphaFoldDB" id="A0A1N6S8X2"/>
<dbReference type="InterPro" id="IPR023090">
    <property type="entry name" value="UPF0702_alpha/beta_dom_sf"/>
</dbReference>
<dbReference type="OrthoDB" id="9793799at2"/>
<evidence type="ECO:0000313" key="10">
    <source>
        <dbReference type="Proteomes" id="UP000241788"/>
    </source>
</evidence>
<proteinExistence type="inferred from homology"/>
<evidence type="ECO:0000313" key="9">
    <source>
        <dbReference type="EMBL" id="SIQ37489.1"/>
    </source>
</evidence>
<keyword evidence="5 7" id="KW-1133">Transmembrane helix</keyword>
<reference evidence="10" key="1">
    <citation type="submission" date="2017-01" db="EMBL/GenBank/DDBJ databases">
        <authorList>
            <person name="Varghese N."/>
            <person name="Submissions S."/>
        </authorList>
    </citation>
    <scope>NUCLEOTIDE SEQUENCE [LARGE SCALE GENOMIC DNA]</scope>
    <source>
        <strain evidence="10">UM1</strain>
    </source>
</reference>
<feature type="transmembrane region" description="Helical" evidence="7">
    <location>
        <begin position="12"/>
        <end position="29"/>
    </location>
</feature>
<sequence>MTDLFTLSAPWWQFILRAFVIYAMVMLLVRISGKRAVGQFTPFDLILLILVGNAVQNGINGGDNSLTGAAIMAVTLFALNYVVAFWTSRSRRVEVLVEGVPVVLARDGKVFESVLRRELVSSADFEEALRTHGVEGVEDVHLALLETNGTISVMAK</sequence>
<dbReference type="PANTHER" id="PTHR34582:SF6">
    <property type="entry name" value="UPF0702 TRANSMEMBRANE PROTEIN YCAP"/>
    <property type="match status" value="1"/>
</dbReference>
<dbReference type="InterPro" id="IPR007353">
    <property type="entry name" value="DUF421"/>
</dbReference>
<organism evidence="9 10">
    <name type="scientific">Solilutibacter tolerans</name>
    <dbReference type="NCBI Taxonomy" id="1604334"/>
    <lineage>
        <taxon>Bacteria</taxon>
        <taxon>Pseudomonadati</taxon>
        <taxon>Pseudomonadota</taxon>
        <taxon>Gammaproteobacteria</taxon>
        <taxon>Lysobacterales</taxon>
        <taxon>Lysobacteraceae</taxon>
        <taxon>Solilutibacter</taxon>
    </lineage>
</organism>
<dbReference type="GO" id="GO:0005886">
    <property type="term" value="C:plasma membrane"/>
    <property type="evidence" value="ECO:0007669"/>
    <property type="project" value="UniProtKB-SubCell"/>
</dbReference>
<evidence type="ECO:0000256" key="7">
    <source>
        <dbReference type="SAM" id="Phobius"/>
    </source>
</evidence>
<evidence type="ECO:0000256" key="6">
    <source>
        <dbReference type="ARBA" id="ARBA00023136"/>
    </source>
</evidence>
<keyword evidence="10" id="KW-1185">Reference proteome</keyword>
<evidence type="ECO:0000259" key="8">
    <source>
        <dbReference type="Pfam" id="PF04239"/>
    </source>
</evidence>
<feature type="transmembrane region" description="Helical" evidence="7">
    <location>
        <begin position="41"/>
        <end position="59"/>
    </location>
</feature>
<accession>A0A1N6S8X2</accession>
<name>A0A1N6S8X2_9GAMM</name>
<dbReference type="EMBL" id="FTLW01000002">
    <property type="protein sequence ID" value="SIQ37489.1"/>
    <property type="molecule type" value="Genomic_DNA"/>
</dbReference>
<evidence type="ECO:0000256" key="5">
    <source>
        <dbReference type="ARBA" id="ARBA00022989"/>
    </source>
</evidence>
<dbReference type="Pfam" id="PF04239">
    <property type="entry name" value="DUF421"/>
    <property type="match status" value="1"/>
</dbReference>
<evidence type="ECO:0000256" key="1">
    <source>
        <dbReference type="ARBA" id="ARBA00004651"/>
    </source>
</evidence>
<keyword evidence="4 7" id="KW-0812">Transmembrane</keyword>
<feature type="domain" description="YetF C-terminal" evidence="8">
    <location>
        <begin position="89"/>
        <end position="156"/>
    </location>
</feature>
<comment type="similarity">
    <text evidence="2">Belongs to the UPF0702 family.</text>
</comment>
<evidence type="ECO:0000256" key="3">
    <source>
        <dbReference type="ARBA" id="ARBA00022475"/>
    </source>
</evidence>
<feature type="transmembrane region" description="Helical" evidence="7">
    <location>
        <begin position="65"/>
        <end position="86"/>
    </location>
</feature>
<dbReference type="Gene3D" id="3.30.240.20">
    <property type="entry name" value="bsu07140 like domains"/>
    <property type="match status" value="1"/>
</dbReference>
<gene>
    <name evidence="9" type="ORF">SAMN05421546_1215</name>
</gene>
<keyword evidence="6 7" id="KW-0472">Membrane</keyword>
<dbReference type="PANTHER" id="PTHR34582">
    <property type="entry name" value="UPF0702 TRANSMEMBRANE PROTEIN YCAP"/>
    <property type="match status" value="1"/>
</dbReference>
<dbReference type="STRING" id="1604334.SAMN05421546_1215"/>